<evidence type="ECO:0000256" key="1">
    <source>
        <dbReference type="SAM" id="MobiDB-lite"/>
    </source>
</evidence>
<reference evidence="3" key="1">
    <citation type="submission" date="2020-06" db="EMBL/GenBank/DDBJ databases">
        <authorList>
            <person name="Li T."/>
            <person name="Hu X."/>
            <person name="Zhang T."/>
            <person name="Song X."/>
            <person name="Zhang H."/>
            <person name="Dai N."/>
            <person name="Sheng W."/>
            <person name="Hou X."/>
            <person name="Wei L."/>
        </authorList>
    </citation>
    <scope>NUCLEOTIDE SEQUENCE</scope>
    <source>
        <strain evidence="3">G02</strain>
        <tissue evidence="3">Leaf</tissue>
    </source>
</reference>
<dbReference type="InterPro" id="IPR022742">
    <property type="entry name" value="Hydrolase_4"/>
</dbReference>
<evidence type="ECO:0000259" key="2">
    <source>
        <dbReference type="Pfam" id="PF12146"/>
    </source>
</evidence>
<organism evidence="3">
    <name type="scientific">Sesamum radiatum</name>
    <name type="common">Black benniseed</name>
    <dbReference type="NCBI Taxonomy" id="300843"/>
    <lineage>
        <taxon>Eukaryota</taxon>
        <taxon>Viridiplantae</taxon>
        <taxon>Streptophyta</taxon>
        <taxon>Embryophyta</taxon>
        <taxon>Tracheophyta</taxon>
        <taxon>Spermatophyta</taxon>
        <taxon>Magnoliopsida</taxon>
        <taxon>eudicotyledons</taxon>
        <taxon>Gunneridae</taxon>
        <taxon>Pentapetalae</taxon>
        <taxon>asterids</taxon>
        <taxon>lamiids</taxon>
        <taxon>Lamiales</taxon>
        <taxon>Pedaliaceae</taxon>
        <taxon>Sesamum</taxon>
    </lineage>
</organism>
<evidence type="ECO:0000313" key="3">
    <source>
        <dbReference type="EMBL" id="KAL0441845.1"/>
    </source>
</evidence>
<dbReference type="EMBL" id="JACGWJ010000001">
    <property type="protein sequence ID" value="KAL0441845.1"/>
    <property type="molecule type" value="Genomic_DNA"/>
</dbReference>
<accession>A0AAW2WKF9</accession>
<dbReference type="Pfam" id="PF12146">
    <property type="entry name" value="Hydrolase_4"/>
    <property type="match status" value="1"/>
</dbReference>
<dbReference type="InterPro" id="IPR029058">
    <property type="entry name" value="AB_hydrolase_fold"/>
</dbReference>
<name>A0AAW2WKF9_SESRA</name>
<dbReference type="SUPFAM" id="SSF53474">
    <property type="entry name" value="alpha/beta-Hydrolases"/>
    <property type="match status" value="1"/>
</dbReference>
<feature type="region of interest" description="Disordered" evidence="1">
    <location>
        <begin position="24"/>
        <end position="45"/>
    </location>
</feature>
<sequence>MAADHRFFLDSLAPVSRRRRCMGVGAAPESSEKCGGKDEKSSSTTGKVVRVPAAMVPRKSAAAAVDKEWRRGGRWRLRGCSKNNEDNRDTSREFSLFVTSRGDTIFYSVMDTGESSSQGFKLVLALHSISKSQWKKGMVVLLHGLNEHSGRYNAFAKKLNANGFKVYGMDWIGELELFYIEIVSIFAEIRITARNNVIMFHFCALNKEIE</sequence>
<feature type="domain" description="Serine aminopeptidase S33" evidence="2">
    <location>
        <begin position="135"/>
        <end position="173"/>
    </location>
</feature>
<comment type="caution">
    <text evidence="3">The sequence shown here is derived from an EMBL/GenBank/DDBJ whole genome shotgun (WGS) entry which is preliminary data.</text>
</comment>
<protein>
    <recommendedName>
        <fullName evidence="2">Serine aminopeptidase S33 domain-containing protein</fullName>
    </recommendedName>
</protein>
<proteinExistence type="predicted"/>
<dbReference type="Gene3D" id="3.40.50.1820">
    <property type="entry name" value="alpha/beta hydrolase"/>
    <property type="match status" value="1"/>
</dbReference>
<gene>
    <name evidence="3" type="ORF">Sradi_0123400</name>
</gene>
<reference evidence="3" key="2">
    <citation type="journal article" date="2024" name="Plant">
        <title>Genomic evolution and insights into agronomic trait innovations of Sesamum species.</title>
        <authorList>
            <person name="Miao H."/>
            <person name="Wang L."/>
            <person name="Qu L."/>
            <person name="Liu H."/>
            <person name="Sun Y."/>
            <person name="Le M."/>
            <person name="Wang Q."/>
            <person name="Wei S."/>
            <person name="Zheng Y."/>
            <person name="Lin W."/>
            <person name="Duan Y."/>
            <person name="Cao H."/>
            <person name="Xiong S."/>
            <person name="Wang X."/>
            <person name="Wei L."/>
            <person name="Li C."/>
            <person name="Ma Q."/>
            <person name="Ju M."/>
            <person name="Zhao R."/>
            <person name="Li G."/>
            <person name="Mu C."/>
            <person name="Tian Q."/>
            <person name="Mei H."/>
            <person name="Zhang T."/>
            <person name="Gao T."/>
            <person name="Zhang H."/>
        </authorList>
    </citation>
    <scope>NUCLEOTIDE SEQUENCE</scope>
    <source>
        <strain evidence="3">G02</strain>
    </source>
</reference>
<feature type="compositionally biased region" description="Basic and acidic residues" evidence="1">
    <location>
        <begin position="30"/>
        <end position="41"/>
    </location>
</feature>
<dbReference type="AlphaFoldDB" id="A0AAW2WKF9"/>